<feature type="domain" description="Prephenate dehydratase" evidence="21">
    <location>
        <begin position="87"/>
        <end position="261"/>
    </location>
</feature>
<reference evidence="23 24" key="1">
    <citation type="submission" date="2017-09" db="EMBL/GenBank/DDBJ databases">
        <title>Depth-based differentiation of microbial function through sediment-hosted aquifers and enrichment of novel symbionts in the deep terrestrial subsurface.</title>
        <authorList>
            <person name="Probst A.J."/>
            <person name="Ladd B."/>
            <person name="Jarett J.K."/>
            <person name="Geller-Mcgrath D.E."/>
            <person name="Sieber C.M."/>
            <person name="Emerson J.B."/>
            <person name="Anantharaman K."/>
            <person name="Thomas B.C."/>
            <person name="Malmstrom R."/>
            <person name="Stieglmeier M."/>
            <person name="Klingl A."/>
            <person name="Woyke T."/>
            <person name="Ryan C.M."/>
            <person name="Banfield J.F."/>
        </authorList>
    </citation>
    <scope>NUCLEOTIDE SEQUENCE [LARGE SCALE GENOMIC DNA]</scope>
    <source>
        <strain evidence="23">CG11_big_fil_rev_8_21_14_0_20_45_26</strain>
    </source>
</reference>
<evidence type="ECO:0000313" key="24">
    <source>
        <dbReference type="Proteomes" id="UP000230859"/>
    </source>
</evidence>
<dbReference type="PROSITE" id="PS51671">
    <property type="entry name" value="ACT"/>
    <property type="match status" value="1"/>
</dbReference>
<feature type="domain" description="ACT" evidence="22">
    <location>
        <begin position="273"/>
        <end position="350"/>
    </location>
</feature>
<dbReference type="CDD" id="cd04905">
    <property type="entry name" value="ACT_CM-PDT"/>
    <property type="match status" value="1"/>
</dbReference>
<dbReference type="FunFam" id="3.40.190.10:FF:000029">
    <property type="entry name" value="Chorismate mutase/Prephenate dehydratase"/>
    <property type="match status" value="1"/>
</dbReference>
<evidence type="ECO:0000256" key="18">
    <source>
        <dbReference type="ARBA" id="ARBA00047848"/>
    </source>
</evidence>
<keyword evidence="9" id="KW-0963">Cytoplasm</keyword>
<evidence type="ECO:0000259" key="21">
    <source>
        <dbReference type="PROSITE" id="PS51171"/>
    </source>
</evidence>
<feature type="domain" description="Chorismate mutase" evidence="20">
    <location>
        <begin position="1"/>
        <end position="87"/>
    </location>
</feature>
<comment type="pathway">
    <text evidence="5">Metabolic intermediate biosynthesis; prephenate biosynthesis; prephenate from chorismate: step 1/1.</text>
</comment>
<dbReference type="InterPro" id="IPR002701">
    <property type="entry name" value="CM_II_prokaryot"/>
</dbReference>
<evidence type="ECO:0000256" key="6">
    <source>
        <dbReference type="ARBA" id="ARBA00012404"/>
    </source>
</evidence>
<evidence type="ECO:0000259" key="22">
    <source>
        <dbReference type="PROSITE" id="PS51671"/>
    </source>
</evidence>
<dbReference type="PROSITE" id="PS00857">
    <property type="entry name" value="PREPHENATE_DEHYDR_1"/>
    <property type="match status" value="1"/>
</dbReference>
<name>A0A2H0LPU9_9BACT</name>
<dbReference type="SUPFAM" id="SSF55021">
    <property type="entry name" value="ACT-like"/>
    <property type="match status" value="1"/>
</dbReference>
<dbReference type="PROSITE" id="PS51171">
    <property type="entry name" value="PREPHENATE_DEHYDR_3"/>
    <property type="match status" value="1"/>
</dbReference>
<protein>
    <recommendedName>
        <fullName evidence="8">Bifunctional chorismate mutase/prephenate dehydratase</fullName>
        <ecNumber evidence="7">4.2.1.51</ecNumber>
        <ecNumber evidence="6">5.4.99.5</ecNumber>
    </recommendedName>
    <alternativeName>
        <fullName evidence="17">Chorismate mutase-prephenate dehydratase</fullName>
    </alternativeName>
    <alternativeName>
        <fullName evidence="16">p-protein</fullName>
    </alternativeName>
</protein>
<evidence type="ECO:0000256" key="12">
    <source>
        <dbReference type="ARBA" id="ARBA00023222"/>
    </source>
</evidence>
<gene>
    <name evidence="23" type="ORF">COV74_04605</name>
</gene>
<dbReference type="FunFam" id="3.30.70.260:FF:000012">
    <property type="entry name" value="Prephenate dehydratase"/>
    <property type="match status" value="1"/>
</dbReference>
<evidence type="ECO:0000256" key="17">
    <source>
        <dbReference type="ARBA" id="ARBA00031520"/>
    </source>
</evidence>
<keyword evidence="13" id="KW-0413">Isomerase</keyword>
<dbReference type="PIRSF" id="PIRSF001500">
    <property type="entry name" value="Chor_mut_pdt_Ppr"/>
    <property type="match status" value="1"/>
</dbReference>
<evidence type="ECO:0000256" key="9">
    <source>
        <dbReference type="ARBA" id="ARBA00022490"/>
    </source>
</evidence>
<dbReference type="NCBIfam" id="TIGR01807">
    <property type="entry name" value="CM_P2"/>
    <property type="match status" value="1"/>
</dbReference>
<dbReference type="SUPFAM" id="SSF48600">
    <property type="entry name" value="Chorismate mutase II"/>
    <property type="match status" value="1"/>
</dbReference>
<evidence type="ECO:0000259" key="20">
    <source>
        <dbReference type="PROSITE" id="PS51168"/>
    </source>
</evidence>
<dbReference type="GO" id="GO:0046417">
    <property type="term" value="P:chorismate metabolic process"/>
    <property type="evidence" value="ECO:0007669"/>
    <property type="project" value="InterPro"/>
</dbReference>
<dbReference type="UniPathway" id="UPA00121">
    <property type="reaction ID" value="UER00345"/>
</dbReference>
<dbReference type="Proteomes" id="UP000230859">
    <property type="component" value="Unassembled WGS sequence"/>
</dbReference>
<dbReference type="CDD" id="cd13630">
    <property type="entry name" value="PBP2_PDT_1"/>
    <property type="match status" value="1"/>
</dbReference>
<comment type="function">
    <text evidence="2">Catalyzes the Claisen rearrangement of chorismate to prephenate and the decarboxylation/dehydration of prephenate to phenylpyruvate.</text>
</comment>
<dbReference type="InterPro" id="IPR008242">
    <property type="entry name" value="Chor_mutase/pphenate_deHydtase"/>
</dbReference>
<evidence type="ECO:0000256" key="1">
    <source>
        <dbReference type="ARBA" id="ARBA00000824"/>
    </source>
</evidence>
<comment type="catalytic activity">
    <reaction evidence="18">
        <text>prephenate + H(+) = 3-phenylpyruvate + CO2 + H2O</text>
        <dbReference type="Rhea" id="RHEA:21648"/>
        <dbReference type="ChEBI" id="CHEBI:15377"/>
        <dbReference type="ChEBI" id="CHEBI:15378"/>
        <dbReference type="ChEBI" id="CHEBI:16526"/>
        <dbReference type="ChEBI" id="CHEBI:18005"/>
        <dbReference type="ChEBI" id="CHEBI:29934"/>
        <dbReference type="EC" id="4.2.1.51"/>
    </reaction>
</comment>
<keyword evidence="14" id="KW-0456">Lyase</keyword>
<keyword evidence="15" id="KW-0511">Multifunctional enzyme</keyword>
<evidence type="ECO:0000256" key="19">
    <source>
        <dbReference type="PIRSR" id="PIRSR001500-2"/>
    </source>
</evidence>
<keyword evidence="11" id="KW-0057">Aromatic amino acid biosynthesis</keyword>
<dbReference type="Gene3D" id="3.40.190.10">
    <property type="entry name" value="Periplasmic binding protein-like II"/>
    <property type="match status" value="2"/>
</dbReference>
<dbReference type="UniPathway" id="UPA00120">
    <property type="reaction ID" value="UER00203"/>
</dbReference>
<evidence type="ECO:0000256" key="2">
    <source>
        <dbReference type="ARBA" id="ARBA00002364"/>
    </source>
</evidence>
<evidence type="ECO:0000256" key="16">
    <source>
        <dbReference type="ARBA" id="ARBA00031175"/>
    </source>
</evidence>
<keyword evidence="12" id="KW-0584">Phenylalanine biosynthesis</keyword>
<dbReference type="EC" id="4.2.1.51" evidence="7"/>
<dbReference type="Pfam" id="PF01842">
    <property type="entry name" value="ACT"/>
    <property type="match status" value="1"/>
</dbReference>
<dbReference type="GO" id="GO:0009094">
    <property type="term" value="P:L-phenylalanine biosynthetic process"/>
    <property type="evidence" value="ECO:0007669"/>
    <property type="project" value="UniProtKB-UniPathway"/>
</dbReference>
<evidence type="ECO:0000256" key="4">
    <source>
        <dbReference type="ARBA" id="ARBA00004741"/>
    </source>
</evidence>
<dbReference type="InterPro" id="IPR010957">
    <property type="entry name" value="G/b/e-P-prot_chorismate_mutase"/>
</dbReference>
<evidence type="ECO:0000256" key="14">
    <source>
        <dbReference type="ARBA" id="ARBA00023239"/>
    </source>
</evidence>
<dbReference type="GO" id="GO:0004664">
    <property type="term" value="F:prephenate dehydratase activity"/>
    <property type="evidence" value="ECO:0007669"/>
    <property type="project" value="UniProtKB-EC"/>
</dbReference>
<evidence type="ECO:0000256" key="3">
    <source>
        <dbReference type="ARBA" id="ARBA00004496"/>
    </source>
</evidence>
<evidence type="ECO:0000256" key="8">
    <source>
        <dbReference type="ARBA" id="ARBA00014401"/>
    </source>
</evidence>
<evidence type="ECO:0000256" key="10">
    <source>
        <dbReference type="ARBA" id="ARBA00022605"/>
    </source>
</evidence>
<sequence length="353" mass="39336">MNLNDIRKKIDDIDKKIISLLNERVQLAIETGKLKKAKGDEVYSPSRESEVYRKIDELAKGPMPTDSIKAIYREVMSAGLSLEKPLSVAYLGPEATFTHLASVSKFGSSVSYVPCGNITDVFQEVDRKRADYGVVPVENSIEGAVSHSLDMLIDSELKINSEIRFEISHHLMANVGMKEIKRIYSNPQVFGQCRIWLETHLPKAELIETASTTAAAQKAAQESGSAAIASKLAATIYNLNVLAEGIEDLSHNVTRFIVIGRQIPPPSGQDKTSILVSIKDKVGALYEILDPIRKNKLNMTKIESRPSKKKAWDYFFFIDLEGHIKDQKVKKTLDEIEAQVRYLKVLGSYPSIV</sequence>
<dbReference type="SMART" id="SM00830">
    <property type="entry name" value="CM_2"/>
    <property type="match status" value="1"/>
</dbReference>
<dbReference type="EC" id="5.4.99.5" evidence="6"/>
<comment type="catalytic activity">
    <reaction evidence="1">
        <text>chorismate = prephenate</text>
        <dbReference type="Rhea" id="RHEA:13897"/>
        <dbReference type="ChEBI" id="CHEBI:29748"/>
        <dbReference type="ChEBI" id="CHEBI:29934"/>
        <dbReference type="EC" id="5.4.99.5"/>
    </reaction>
</comment>
<dbReference type="SUPFAM" id="SSF53850">
    <property type="entry name" value="Periplasmic binding protein-like II"/>
    <property type="match status" value="1"/>
</dbReference>
<dbReference type="InterPro" id="IPR002912">
    <property type="entry name" value="ACT_dom"/>
</dbReference>
<dbReference type="PROSITE" id="PS51168">
    <property type="entry name" value="CHORISMATE_MUT_2"/>
    <property type="match status" value="1"/>
</dbReference>
<keyword evidence="10" id="KW-0028">Amino-acid biosynthesis</keyword>
<dbReference type="Pfam" id="PF00800">
    <property type="entry name" value="PDT"/>
    <property type="match status" value="1"/>
</dbReference>
<dbReference type="InterPro" id="IPR018528">
    <property type="entry name" value="Preph_deHydtase_CS"/>
</dbReference>
<comment type="subcellular location">
    <subcellularLocation>
        <location evidence="3">Cytoplasm</location>
    </subcellularLocation>
</comment>
<dbReference type="InterPro" id="IPR036979">
    <property type="entry name" value="CM_dom_sf"/>
</dbReference>
<comment type="pathway">
    <text evidence="4">Amino-acid biosynthesis; L-phenylalanine biosynthesis; phenylpyruvate from prephenate: step 1/1.</text>
</comment>
<dbReference type="InterPro" id="IPR001086">
    <property type="entry name" value="Preph_deHydtase"/>
</dbReference>
<evidence type="ECO:0000256" key="13">
    <source>
        <dbReference type="ARBA" id="ARBA00023235"/>
    </source>
</evidence>
<evidence type="ECO:0000256" key="11">
    <source>
        <dbReference type="ARBA" id="ARBA00023141"/>
    </source>
</evidence>
<dbReference type="PROSITE" id="PS00858">
    <property type="entry name" value="PREPHENATE_DEHYDR_2"/>
    <property type="match status" value="1"/>
</dbReference>
<dbReference type="PANTHER" id="PTHR21022:SF19">
    <property type="entry name" value="PREPHENATE DEHYDRATASE-RELATED"/>
    <property type="match status" value="1"/>
</dbReference>
<dbReference type="PANTHER" id="PTHR21022">
    <property type="entry name" value="PREPHENATE DEHYDRATASE P PROTEIN"/>
    <property type="match status" value="1"/>
</dbReference>
<evidence type="ECO:0000256" key="7">
    <source>
        <dbReference type="ARBA" id="ARBA00013147"/>
    </source>
</evidence>
<evidence type="ECO:0000313" key="23">
    <source>
        <dbReference type="EMBL" id="PIQ86460.1"/>
    </source>
</evidence>
<comment type="caution">
    <text evidence="23">The sequence shown here is derived from an EMBL/GenBank/DDBJ whole genome shotgun (WGS) entry which is preliminary data.</text>
</comment>
<organism evidence="23 24">
    <name type="scientific">Candidatus Abzuiibacterium crystallinum</name>
    <dbReference type="NCBI Taxonomy" id="1974748"/>
    <lineage>
        <taxon>Bacteria</taxon>
        <taxon>Pseudomonadati</taxon>
        <taxon>Candidatus Omnitrophota</taxon>
        <taxon>Candidatus Abzuiibacterium</taxon>
    </lineage>
</organism>
<feature type="site" description="Essential for prephenate dehydratase activity" evidence="19">
    <location>
        <position position="254"/>
    </location>
</feature>
<accession>A0A2H0LPU9</accession>
<dbReference type="AlphaFoldDB" id="A0A2H0LPU9"/>
<dbReference type="InterPro" id="IPR045865">
    <property type="entry name" value="ACT-like_dom_sf"/>
</dbReference>
<dbReference type="NCBIfam" id="NF008865">
    <property type="entry name" value="PRK11898.1"/>
    <property type="match status" value="1"/>
</dbReference>
<dbReference type="Gene3D" id="3.30.70.260">
    <property type="match status" value="1"/>
</dbReference>
<dbReference type="Pfam" id="PF01817">
    <property type="entry name" value="CM_2"/>
    <property type="match status" value="1"/>
</dbReference>
<evidence type="ECO:0000256" key="5">
    <source>
        <dbReference type="ARBA" id="ARBA00004817"/>
    </source>
</evidence>
<dbReference type="Gene3D" id="1.20.59.10">
    <property type="entry name" value="Chorismate mutase"/>
    <property type="match status" value="1"/>
</dbReference>
<evidence type="ECO:0000256" key="15">
    <source>
        <dbReference type="ARBA" id="ARBA00023268"/>
    </source>
</evidence>
<dbReference type="GO" id="GO:0004106">
    <property type="term" value="F:chorismate mutase activity"/>
    <property type="evidence" value="ECO:0007669"/>
    <property type="project" value="UniProtKB-EC"/>
</dbReference>
<dbReference type="InterPro" id="IPR036263">
    <property type="entry name" value="Chorismate_II_sf"/>
</dbReference>
<dbReference type="GO" id="GO:0005737">
    <property type="term" value="C:cytoplasm"/>
    <property type="evidence" value="ECO:0007669"/>
    <property type="project" value="UniProtKB-SubCell"/>
</dbReference>
<proteinExistence type="predicted"/>
<dbReference type="EMBL" id="PCVY01000043">
    <property type="protein sequence ID" value="PIQ86460.1"/>
    <property type="molecule type" value="Genomic_DNA"/>
</dbReference>
<dbReference type="FunFam" id="3.40.190.10:FF:000034">
    <property type="entry name" value="Chorismate mutase/prephenate dehydratase"/>
    <property type="match status" value="1"/>
</dbReference>